<name>A0A0B7NCL3_9FUNG</name>
<dbReference type="PANTHER" id="PTHR33050:SF7">
    <property type="entry name" value="RIBONUCLEASE H"/>
    <property type="match status" value="1"/>
</dbReference>
<protein>
    <recommendedName>
        <fullName evidence="3">Reverse transcriptase domain-containing protein</fullName>
    </recommendedName>
</protein>
<evidence type="ECO:0000313" key="1">
    <source>
        <dbReference type="EMBL" id="CEP13090.1"/>
    </source>
</evidence>
<dbReference type="Proteomes" id="UP000054107">
    <property type="component" value="Unassembled WGS sequence"/>
</dbReference>
<sequence>MQAHIRAFEISRHQDLSLFGRLALISRQQRIGSPAISNGVVSLLQQLGWLVNHKKSVLTPTQQLEHLGFVLDTRKMTAVFPLKKLLDIRRSIKQVLDKPDRQRPRVIHSLTMRIQAATFAVFRAWLYTRHLLYYKNQTVKADTD</sequence>
<dbReference type="AlphaFoldDB" id="A0A0B7NCL3"/>
<reference evidence="1 2" key="1">
    <citation type="submission" date="2014-09" db="EMBL/GenBank/DDBJ databases">
        <authorList>
            <person name="Ellenberger Sabrina"/>
        </authorList>
    </citation>
    <scope>NUCLEOTIDE SEQUENCE [LARGE SCALE GENOMIC DNA]</scope>
    <source>
        <strain evidence="1 2">CBS 412.66</strain>
    </source>
</reference>
<accession>A0A0B7NCL3</accession>
<gene>
    <name evidence="1" type="primary">PARPA_07134.1 scaffold 26376</name>
</gene>
<dbReference type="EMBL" id="LN729225">
    <property type="protein sequence ID" value="CEP13090.1"/>
    <property type="molecule type" value="Genomic_DNA"/>
</dbReference>
<keyword evidence="2" id="KW-1185">Reference proteome</keyword>
<dbReference type="OrthoDB" id="2274680at2759"/>
<proteinExistence type="predicted"/>
<evidence type="ECO:0000313" key="2">
    <source>
        <dbReference type="Proteomes" id="UP000054107"/>
    </source>
</evidence>
<evidence type="ECO:0008006" key="3">
    <source>
        <dbReference type="Google" id="ProtNLM"/>
    </source>
</evidence>
<organism evidence="1 2">
    <name type="scientific">Parasitella parasitica</name>
    <dbReference type="NCBI Taxonomy" id="35722"/>
    <lineage>
        <taxon>Eukaryota</taxon>
        <taxon>Fungi</taxon>
        <taxon>Fungi incertae sedis</taxon>
        <taxon>Mucoromycota</taxon>
        <taxon>Mucoromycotina</taxon>
        <taxon>Mucoromycetes</taxon>
        <taxon>Mucorales</taxon>
        <taxon>Mucorineae</taxon>
        <taxon>Mucoraceae</taxon>
        <taxon>Parasitella</taxon>
    </lineage>
</organism>
<dbReference type="PANTHER" id="PTHR33050">
    <property type="entry name" value="REVERSE TRANSCRIPTASE DOMAIN-CONTAINING PROTEIN"/>
    <property type="match status" value="1"/>
</dbReference>
<dbReference type="InterPro" id="IPR052055">
    <property type="entry name" value="Hepadnavirus_pol/RT"/>
</dbReference>